<dbReference type="AlphaFoldDB" id="A0A9P4QY72"/>
<proteinExistence type="predicted"/>
<comment type="caution">
    <text evidence="1">The sequence shown here is derived from an EMBL/GenBank/DDBJ whole genome shotgun (WGS) entry which is preliminary data.</text>
</comment>
<protein>
    <submittedName>
        <fullName evidence="1">Uncharacterized protein</fullName>
    </submittedName>
</protein>
<accession>A0A9P4QY72</accession>
<evidence type="ECO:0000313" key="2">
    <source>
        <dbReference type="Proteomes" id="UP000799444"/>
    </source>
</evidence>
<name>A0A9P4QY72_9PLEO</name>
<gene>
    <name evidence="1" type="ORF">EJ04DRAFT_524578</name>
</gene>
<dbReference type="EMBL" id="ML996162">
    <property type="protein sequence ID" value="KAF2733403.1"/>
    <property type="molecule type" value="Genomic_DNA"/>
</dbReference>
<sequence>MWNRLGPEEVGFQEDAAFVFKCLLEWKDQEIRHPPLCFHLTLFREKASGAMLKELASRKMDFYTSPRILMVEFIHRTLRDFLLQDGQSLLEKHDAEAVYAAMFKALIGEAMIKTGSRPAEFDVFYATRILLHRNKGLWNRSSLRIVESQCGYRMIWLPKSQDSLDTSLRCCRRWMQYTRRLRAESYAATGLSHGLSRDTIKWLNMAFETHSMTNFLEQMEIHLDDVKPTLQTPFPIDTISTYLVWQRLDRAGMTYWGYGVPEDHAYREMFTFVDMKWA</sequence>
<reference evidence="1" key="1">
    <citation type="journal article" date="2020" name="Stud. Mycol.">
        <title>101 Dothideomycetes genomes: a test case for predicting lifestyles and emergence of pathogens.</title>
        <authorList>
            <person name="Haridas S."/>
            <person name="Albert R."/>
            <person name="Binder M."/>
            <person name="Bloem J."/>
            <person name="Labutti K."/>
            <person name="Salamov A."/>
            <person name="Andreopoulos B."/>
            <person name="Baker S."/>
            <person name="Barry K."/>
            <person name="Bills G."/>
            <person name="Bluhm B."/>
            <person name="Cannon C."/>
            <person name="Castanera R."/>
            <person name="Culley D."/>
            <person name="Daum C."/>
            <person name="Ezra D."/>
            <person name="Gonzalez J."/>
            <person name="Henrissat B."/>
            <person name="Kuo A."/>
            <person name="Liang C."/>
            <person name="Lipzen A."/>
            <person name="Lutzoni F."/>
            <person name="Magnuson J."/>
            <person name="Mondo S."/>
            <person name="Nolan M."/>
            <person name="Ohm R."/>
            <person name="Pangilinan J."/>
            <person name="Park H.-J."/>
            <person name="Ramirez L."/>
            <person name="Alfaro M."/>
            <person name="Sun H."/>
            <person name="Tritt A."/>
            <person name="Yoshinaga Y."/>
            <person name="Zwiers L.-H."/>
            <person name="Turgeon B."/>
            <person name="Goodwin S."/>
            <person name="Spatafora J."/>
            <person name="Crous P."/>
            <person name="Grigoriev I."/>
        </authorList>
    </citation>
    <scope>NUCLEOTIDE SEQUENCE</scope>
    <source>
        <strain evidence="1">CBS 125425</strain>
    </source>
</reference>
<keyword evidence="2" id="KW-1185">Reference proteome</keyword>
<organism evidence="1 2">
    <name type="scientific">Polyplosphaeria fusca</name>
    <dbReference type="NCBI Taxonomy" id="682080"/>
    <lineage>
        <taxon>Eukaryota</taxon>
        <taxon>Fungi</taxon>
        <taxon>Dikarya</taxon>
        <taxon>Ascomycota</taxon>
        <taxon>Pezizomycotina</taxon>
        <taxon>Dothideomycetes</taxon>
        <taxon>Pleosporomycetidae</taxon>
        <taxon>Pleosporales</taxon>
        <taxon>Tetraplosphaeriaceae</taxon>
        <taxon>Polyplosphaeria</taxon>
    </lineage>
</organism>
<dbReference type="Proteomes" id="UP000799444">
    <property type="component" value="Unassembled WGS sequence"/>
</dbReference>
<evidence type="ECO:0000313" key="1">
    <source>
        <dbReference type="EMBL" id="KAF2733403.1"/>
    </source>
</evidence>